<dbReference type="InterPro" id="IPR000719">
    <property type="entry name" value="Prot_kinase_dom"/>
</dbReference>
<evidence type="ECO:0000256" key="7">
    <source>
        <dbReference type="SAM" id="Phobius"/>
    </source>
</evidence>
<sequence length="623" mass="66546">MITTIGGYSVGDELLDRYELVRYIDSGGMGIVWEARDHTLERVVALKHVRFPGDDDTAAEDRKRTLREARTAARVSDHPHIITIYDVQEVAGDIWLVLEYLPSESLAQVTTDGRVVEVTEAARIGAEVALALDAAHERGIVHRDIKPGNVLLGTDKGEVKLTDFGIAHAEGERPVTRADVISGTPAYMAPEVARGHPATPASDVFSLGATLYKLVEGQPPFGEGENTLQTLQRVANESPGRPRRAGPFGGLLMHLLELSPNTRPTAADAHRQLDDFVRRLSDPTIPPWKKVKPTRPWWHVGRRTLLIAGAAVMVAVLVTAVILIGPFDSSPSIPALPEQVAAIKLTGDPKAADPCALFDEEAMTVLGRISVGPGGTVGDCRLTVDAPNGQRVYNDVHFGNTVAEGARGPVQRLGDLTITREGTNPRGCSSDIVLADNTVVAINSRSGTGRNVATLCDYNEAVVAVAVNRLAENGITYRPGWIGDVSLASAEACTVPGNSLEQIPGLLTTQRSSYLNGSTCFIGLRGRGTPYVAITLGLEPSGRMSSYGAPTTIDGKAAFSRAFPGYYNPTACRLALEHRQSYSGSALRPTEYIAVQVEGNLPYEQLCQQAGIVAAASEKTVSS</sequence>
<reference evidence="9 10" key="1">
    <citation type="submission" date="2024-03" db="EMBL/GenBank/DDBJ databases">
        <title>Actinomycetospora sp. OC33-EN08, a novel actinomycete isolated from wild orchid (Aerides multiflora).</title>
        <authorList>
            <person name="Suriyachadkun C."/>
        </authorList>
    </citation>
    <scope>NUCLEOTIDE SEQUENCE [LARGE SCALE GENOMIC DNA]</scope>
    <source>
        <strain evidence="9 10">OC33-EN08</strain>
    </source>
</reference>
<dbReference type="Pfam" id="PF00069">
    <property type="entry name" value="Pkinase"/>
    <property type="match status" value="1"/>
</dbReference>
<dbReference type="SUPFAM" id="SSF56112">
    <property type="entry name" value="Protein kinase-like (PK-like)"/>
    <property type="match status" value="1"/>
</dbReference>
<organism evidence="9 10">
    <name type="scientific">Actinomycetospora aurantiaca</name>
    <dbReference type="NCBI Taxonomy" id="3129233"/>
    <lineage>
        <taxon>Bacteria</taxon>
        <taxon>Bacillati</taxon>
        <taxon>Actinomycetota</taxon>
        <taxon>Actinomycetes</taxon>
        <taxon>Pseudonocardiales</taxon>
        <taxon>Pseudonocardiaceae</taxon>
        <taxon>Actinomycetospora</taxon>
    </lineage>
</organism>
<dbReference type="EC" id="2.7.11.1" evidence="1"/>
<dbReference type="PANTHER" id="PTHR43289">
    <property type="entry name" value="MITOGEN-ACTIVATED PROTEIN KINASE KINASE KINASE 20-RELATED"/>
    <property type="match status" value="1"/>
</dbReference>
<feature type="domain" description="Protein kinase" evidence="8">
    <location>
        <begin position="18"/>
        <end position="277"/>
    </location>
</feature>
<keyword evidence="4" id="KW-0547">Nucleotide-binding</keyword>
<evidence type="ECO:0000256" key="6">
    <source>
        <dbReference type="ARBA" id="ARBA00022840"/>
    </source>
</evidence>
<dbReference type="Proteomes" id="UP001385809">
    <property type="component" value="Unassembled WGS sequence"/>
</dbReference>
<keyword evidence="7" id="KW-0472">Membrane</keyword>
<dbReference type="PROSITE" id="PS50011">
    <property type="entry name" value="PROTEIN_KINASE_DOM"/>
    <property type="match status" value="1"/>
</dbReference>
<dbReference type="InterPro" id="IPR008271">
    <property type="entry name" value="Ser/Thr_kinase_AS"/>
</dbReference>
<accession>A0ABU8MGC5</accession>
<evidence type="ECO:0000256" key="3">
    <source>
        <dbReference type="ARBA" id="ARBA00022679"/>
    </source>
</evidence>
<evidence type="ECO:0000313" key="9">
    <source>
        <dbReference type="EMBL" id="MEJ2866379.1"/>
    </source>
</evidence>
<evidence type="ECO:0000256" key="1">
    <source>
        <dbReference type="ARBA" id="ARBA00012513"/>
    </source>
</evidence>
<dbReference type="EMBL" id="JBBEGN010000001">
    <property type="protein sequence ID" value="MEJ2866379.1"/>
    <property type="molecule type" value="Genomic_DNA"/>
</dbReference>
<dbReference type="GO" id="GO:0004674">
    <property type="term" value="F:protein serine/threonine kinase activity"/>
    <property type="evidence" value="ECO:0007669"/>
    <property type="project" value="UniProtKB-EC"/>
</dbReference>
<evidence type="ECO:0000313" key="10">
    <source>
        <dbReference type="Proteomes" id="UP001385809"/>
    </source>
</evidence>
<keyword evidence="3 9" id="KW-0808">Transferase</keyword>
<keyword evidence="2" id="KW-0723">Serine/threonine-protein kinase</keyword>
<keyword evidence="6" id="KW-0067">ATP-binding</keyword>
<dbReference type="Gene3D" id="3.30.200.20">
    <property type="entry name" value="Phosphorylase Kinase, domain 1"/>
    <property type="match status" value="1"/>
</dbReference>
<keyword evidence="7" id="KW-0812">Transmembrane</keyword>
<protein>
    <recommendedName>
        <fullName evidence="1">non-specific serine/threonine protein kinase</fullName>
        <ecNumber evidence="1">2.7.11.1</ecNumber>
    </recommendedName>
</protein>
<evidence type="ECO:0000256" key="5">
    <source>
        <dbReference type="ARBA" id="ARBA00022777"/>
    </source>
</evidence>
<dbReference type="Gene3D" id="1.10.510.10">
    <property type="entry name" value="Transferase(Phosphotransferase) domain 1"/>
    <property type="match status" value="1"/>
</dbReference>
<keyword evidence="10" id="KW-1185">Reference proteome</keyword>
<dbReference type="PROSITE" id="PS00108">
    <property type="entry name" value="PROTEIN_KINASE_ST"/>
    <property type="match status" value="1"/>
</dbReference>
<evidence type="ECO:0000256" key="2">
    <source>
        <dbReference type="ARBA" id="ARBA00022527"/>
    </source>
</evidence>
<proteinExistence type="predicted"/>
<keyword evidence="7" id="KW-1133">Transmembrane helix</keyword>
<dbReference type="SMART" id="SM00220">
    <property type="entry name" value="S_TKc"/>
    <property type="match status" value="1"/>
</dbReference>
<keyword evidence="5 9" id="KW-0418">Kinase</keyword>
<dbReference type="CDD" id="cd14014">
    <property type="entry name" value="STKc_PknB_like"/>
    <property type="match status" value="1"/>
</dbReference>
<name>A0ABU8MGC5_9PSEU</name>
<dbReference type="PANTHER" id="PTHR43289:SF6">
    <property type="entry name" value="SERINE_THREONINE-PROTEIN KINASE NEKL-3"/>
    <property type="match status" value="1"/>
</dbReference>
<comment type="caution">
    <text evidence="9">The sequence shown here is derived from an EMBL/GenBank/DDBJ whole genome shotgun (WGS) entry which is preliminary data.</text>
</comment>
<dbReference type="InterPro" id="IPR011009">
    <property type="entry name" value="Kinase-like_dom_sf"/>
</dbReference>
<gene>
    <name evidence="9" type="ORF">WCD74_01295</name>
</gene>
<evidence type="ECO:0000256" key="4">
    <source>
        <dbReference type="ARBA" id="ARBA00022741"/>
    </source>
</evidence>
<dbReference type="RefSeq" id="WP_337693003.1">
    <property type="nucleotide sequence ID" value="NZ_JBBEGN010000001.1"/>
</dbReference>
<feature type="transmembrane region" description="Helical" evidence="7">
    <location>
        <begin position="305"/>
        <end position="327"/>
    </location>
</feature>
<evidence type="ECO:0000259" key="8">
    <source>
        <dbReference type="PROSITE" id="PS50011"/>
    </source>
</evidence>